<evidence type="ECO:0000256" key="1">
    <source>
        <dbReference type="SAM" id="MobiDB-lite"/>
    </source>
</evidence>
<dbReference type="GeneID" id="77845537"/>
<name>A0A0C2HM77_9STAP</name>
<dbReference type="Proteomes" id="UP000527860">
    <property type="component" value="Unassembled WGS sequence"/>
</dbReference>
<evidence type="ECO:0000259" key="2">
    <source>
        <dbReference type="SMART" id="SM00834"/>
    </source>
</evidence>
<feature type="region of interest" description="Disordered" evidence="1">
    <location>
        <begin position="67"/>
        <end position="87"/>
    </location>
</feature>
<sequence>MPRYTFECETCGSYETWKRSTEDLAKDQCPDCGSETRRVFQVFRTSYLDSKVSKRIEQGMTPKVVKKENLPKSNIRQKEKNPRPWMA</sequence>
<dbReference type="EMBL" id="JABEVU030000001">
    <property type="protein sequence ID" value="MDB0580785.1"/>
    <property type="molecule type" value="Genomic_DNA"/>
</dbReference>
<dbReference type="NCBIfam" id="TIGR02605">
    <property type="entry name" value="CxxC_CxxC_SSSS"/>
    <property type="match status" value="1"/>
</dbReference>
<evidence type="ECO:0000313" key="6">
    <source>
        <dbReference type="Proteomes" id="UP000527860"/>
    </source>
</evidence>
<feature type="domain" description="Putative regulatory protein FmdB zinc ribbon" evidence="2">
    <location>
        <begin position="1"/>
        <end position="41"/>
    </location>
</feature>
<proteinExistence type="predicted"/>
<organism evidence="3 5">
    <name type="scientific">Salinicoccus roseus</name>
    <dbReference type="NCBI Taxonomy" id="45670"/>
    <lineage>
        <taxon>Bacteria</taxon>
        <taxon>Bacillati</taxon>
        <taxon>Bacillota</taxon>
        <taxon>Bacilli</taxon>
        <taxon>Bacillales</taxon>
        <taxon>Staphylococcaceae</taxon>
        <taxon>Salinicoccus</taxon>
    </lineage>
</organism>
<evidence type="ECO:0000313" key="3">
    <source>
        <dbReference type="EMBL" id="KIH70676.1"/>
    </source>
</evidence>
<accession>A0A0C2HM77</accession>
<dbReference type="InterPro" id="IPR013429">
    <property type="entry name" value="Regulatory_FmdB_Zinc_ribbon"/>
</dbReference>
<dbReference type="SMART" id="SM00834">
    <property type="entry name" value="CxxC_CXXC_SSSS"/>
    <property type="match status" value="1"/>
</dbReference>
<evidence type="ECO:0000313" key="4">
    <source>
        <dbReference type="EMBL" id="MDB0580785.1"/>
    </source>
</evidence>
<comment type="caution">
    <text evidence="3">The sequence shown here is derived from an EMBL/GenBank/DDBJ whole genome shotgun (WGS) entry which is preliminary data.</text>
</comment>
<reference evidence="4" key="2">
    <citation type="submission" date="2020-04" db="EMBL/GenBank/DDBJ databases">
        <authorList>
            <person name="Tanveer F."/>
            <person name="Xie Y."/>
            <person name="Shinwari Z.K."/>
        </authorList>
    </citation>
    <scope>NUCLEOTIDE SEQUENCE</scope>
    <source>
        <strain evidence="4">MOSEL-ME25</strain>
    </source>
</reference>
<dbReference type="Pfam" id="PF09723">
    <property type="entry name" value="Zn_ribbon_8"/>
    <property type="match status" value="1"/>
</dbReference>
<gene>
    <name evidence="4" type="ORF">F7P68_0009590</name>
    <name evidence="3" type="ORF">SN16_08215</name>
</gene>
<evidence type="ECO:0000313" key="5">
    <source>
        <dbReference type="Proteomes" id="UP000031546"/>
    </source>
</evidence>
<dbReference type="OrthoDB" id="9813321at2"/>
<reference evidence="4" key="3">
    <citation type="submission" date="2022-12" db="EMBL/GenBank/DDBJ databases">
        <title>Genome analysis and biological profiling of marine Salinicoccus roseus MOSEL-ME25.</title>
        <authorList>
            <person name="Mirza F.T."/>
            <person name="Xie Y."/>
            <person name="Shinwari Z.K."/>
        </authorList>
    </citation>
    <scope>NUCLEOTIDE SEQUENCE</scope>
    <source>
        <strain evidence="4">MOSEL-ME25</strain>
    </source>
</reference>
<dbReference type="RefSeq" id="WP_040106134.1">
    <property type="nucleotide sequence ID" value="NZ_JABEVU030000001.1"/>
</dbReference>
<dbReference type="STRING" id="45670.SN16_08215"/>
<protein>
    <submittedName>
        <fullName evidence="4">Zinc ribbon domain-containing protein</fullName>
    </submittedName>
</protein>
<dbReference type="AlphaFoldDB" id="A0A0C2HM77"/>
<dbReference type="EMBL" id="JXII01000006">
    <property type="protein sequence ID" value="KIH70676.1"/>
    <property type="molecule type" value="Genomic_DNA"/>
</dbReference>
<keyword evidence="6" id="KW-1185">Reference proteome</keyword>
<reference evidence="3 5" key="1">
    <citation type="submission" date="2015-01" db="EMBL/GenBank/DDBJ databases">
        <title>Genome sequences of high lactate-tolerant strain Salinicoccus roseus W12 with industrial interest.</title>
        <authorList>
            <person name="Wang H."/>
            <person name="Yu B."/>
        </authorList>
    </citation>
    <scope>NUCLEOTIDE SEQUENCE [LARGE SCALE GENOMIC DNA]</scope>
    <source>
        <strain evidence="3 5">W12</strain>
    </source>
</reference>
<dbReference type="Proteomes" id="UP000031546">
    <property type="component" value="Unassembled WGS sequence"/>
</dbReference>